<feature type="domain" description="Thioester reductase (TE)" evidence="5">
    <location>
        <begin position="21"/>
        <end position="323"/>
    </location>
</feature>
<comment type="caution">
    <text evidence="6">The sequence shown here is derived from an EMBL/GenBank/DDBJ whole genome shotgun (WGS) entry which is preliminary data.</text>
</comment>
<dbReference type="PANTHER" id="PTHR11011:SF45">
    <property type="entry name" value="FATTY ACYL-COA REDUCTASE CG8306-RELATED"/>
    <property type="match status" value="1"/>
</dbReference>
<sequence>MDTSKEVSQTLQLLKGKHILITGTTGFVGKVMLEKIMRTVPDIGGVYLLIRGTKKHANAGSRFANEIATSSVFEFLKLNAPDYFNDFCHKKIHCISGEITEHQFGIPRIEFHELAGKIDAIVNCAASVNFREELDRALSINTHSLNNIVALSDLAGNIPVIQVSTCYVNGFNQGHIHETVTVPARADIPRHKEGYFEVGNLIEELELKIAQIRQQYEGKALKQQLIDLGIREANACGWNDTYTFTKWLGEQLLLKSLRGYSLTLLRPSIVESTLREPSPGWIEGVKVADAILLAYAKEKVSFFPGKRSGVIDVIPADLVSNSILLSLAEQFKYPGRHHIYQCCSGSANPLTLGKFIDHLMAEAKENYRSYDKLFLRQPRKPFIAVDKRIFAAVTLCLSLVLNAVSHTLVKLGFKRGLKARRNLDAAMTLSAIFSFYTEPNYIFHNNKLLDLAKRMGKKDQELFPVNSAAIDWEIYLRKIHMAGLNGYALNGHKQTPYKPRRKTIVAAAHKQAA</sequence>
<dbReference type="Proteomes" id="UP000237222">
    <property type="component" value="Unassembled WGS sequence"/>
</dbReference>
<evidence type="ECO:0000256" key="2">
    <source>
        <dbReference type="ARBA" id="ARBA00022516"/>
    </source>
</evidence>
<comment type="similarity">
    <text evidence="1">Belongs to the fatty acyl-CoA reductase family.</text>
</comment>
<dbReference type="InterPro" id="IPR036291">
    <property type="entry name" value="NAD(P)-bd_dom_sf"/>
</dbReference>
<keyword evidence="3" id="KW-0443">Lipid metabolism</keyword>
<dbReference type="AlphaFoldDB" id="A0A2S4HIA4"/>
<dbReference type="RefSeq" id="WP_103683476.1">
    <property type="nucleotide sequence ID" value="NZ_PQGG01000012.1"/>
</dbReference>
<organism evidence="6 7">
    <name type="scientific">Zhongshania marina</name>
    <dbReference type="NCBI Taxonomy" id="2304603"/>
    <lineage>
        <taxon>Bacteria</taxon>
        <taxon>Pseudomonadati</taxon>
        <taxon>Pseudomonadota</taxon>
        <taxon>Gammaproteobacteria</taxon>
        <taxon>Cellvibrionales</taxon>
        <taxon>Spongiibacteraceae</taxon>
        <taxon>Zhongshania</taxon>
    </lineage>
</organism>
<dbReference type="GO" id="GO:0035336">
    <property type="term" value="P:long-chain fatty-acyl-CoA metabolic process"/>
    <property type="evidence" value="ECO:0007669"/>
    <property type="project" value="TreeGrafter"/>
</dbReference>
<evidence type="ECO:0000259" key="4">
    <source>
        <dbReference type="Pfam" id="PF03015"/>
    </source>
</evidence>
<name>A0A2S4HIA4_9GAMM</name>
<evidence type="ECO:0000259" key="5">
    <source>
        <dbReference type="Pfam" id="PF07993"/>
    </source>
</evidence>
<dbReference type="InterPro" id="IPR033640">
    <property type="entry name" value="FAR_C"/>
</dbReference>
<feature type="domain" description="Fatty acyl-CoA reductase C-terminal" evidence="4">
    <location>
        <begin position="420"/>
        <end position="490"/>
    </location>
</feature>
<evidence type="ECO:0000256" key="3">
    <source>
        <dbReference type="ARBA" id="ARBA00023098"/>
    </source>
</evidence>
<proteinExistence type="inferred from homology"/>
<gene>
    <name evidence="6" type="ORF">C0068_05445</name>
</gene>
<evidence type="ECO:0000313" key="7">
    <source>
        <dbReference type="Proteomes" id="UP000237222"/>
    </source>
</evidence>
<dbReference type="EMBL" id="PQGG01000012">
    <property type="protein sequence ID" value="POP53716.1"/>
    <property type="molecule type" value="Genomic_DNA"/>
</dbReference>
<keyword evidence="2" id="KW-0444">Lipid biosynthesis</keyword>
<evidence type="ECO:0000256" key="1">
    <source>
        <dbReference type="ARBA" id="ARBA00005928"/>
    </source>
</evidence>
<protein>
    <submittedName>
        <fullName evidence="6">Dehydrogenase</fullName>
    </submittedName>
</protein>
<dbReference type="GO" id="GO:0010345">
    <property type="term" value="P:suberin biosynthetic process"/>
    <property type="evidence" value="ECO:0007669"/>
    <property type="project" value="TreeGrafter"/>
</dbReference>
<dbReference type="InterPro" id="IPR026055">
    <property type="entry name" value="FAR"/>
</dbReference>
<evidence type="ECO:0000313" key="6">
    <source>
        <dbReference type="EMBL" id="POP53716.1"/>
    </source>
</evidence>
<dbReference type="PANTHER" id="PTHR11011">
    <property type="entry name" value="MALE STERILITY PROTEIN 2-RELATED"/>
    <property type="match status" value="1"/>
</dbReference>
<dbReference type="InterPro" id="IPR013120">
    <property type="entry name" value="FAR_NAD-bd"/>
</dbReference>
<dbReference type="Pfam" id="PF03015">
    <property type="entry name" value="Sterile"/>
    <property type="match status" value="1"/>
</dbReference>
<dbReference type="Pfam" id="PF07993">
    <property type="entry name" value="NAD_binding_4"/>
    <property type="match status" value="1"/>
</dbReference>
<accession>A0A2S4HIA4</accession>
<dbReference type="GO" id="GO:0080019">
    <property type="term" value="F:alcohol-forming very long-chain fatty acyl-CoA reductase activity"/>
    <property type="evidence" value="ECO:0007669"/>
    <property type="project" value="InterPro"/>
</dbReference>
<dbReference type="SUPFAM" id="SSF51735">
    <property type="entry name" value="NAD(P)-binding Rossmann-fold domains"/>
    <property type="match status" value="1"/>
</dbReference>
<dbReference type="OrthoDB" id="6286537at2"/>
<reference evidence="6 7" key="1">
    <citation type="submission" date="2018-01" db="EMBL/GenBank/DDBJ databases">
        <authorList>
            <person name="Yu X.-D."/>
        </authorList>
    </citation>
    <scope>NUCLEOTIDE SEQUENCE [LARGE SCALE GENOMIC DNA]</scope>
    <source>
        <strain evidence="6 7">ZX-21</strain>
    </source>
</reference>
<dbReference type="Gene3D" id="3.40.50.720">
    <property type="entry name" value="NAD(P)-binding Rossmann-like Domain"/>
    <property type="match status" value="1"/>
</dbReference>
<dbReference type="CDD" id="cd05236">
    <property type="entry name" value="FAR-N_SDR_e"/>
    <property type="match status" value="1"/>
</dbReference>